<keyword evidence="10" id="KW-1185">Reference proteome</keyword>
<gene>
    <name evidence="9" type="ORF">WMQ36_00310</name>
</gene>
<evidence type="ECO:0000256" key="3">
    <source>
        <dbReference type="ARBA" id="ARBA00022723"/>
    </source>
</evidence>
<comment type="caution">
    <text evidence="9">The sequence shown here is derived from an EMBL/GenBank/DDBJ whole genome shotgun (WGS) entry which is preliminary data.</text>
</comment>
<keyword evidence="6" id="KW-0408">Iron</keyword>
<keyword evidence="3" id="KW-0479">Metal-binding</keyword>
<feature type="domain" description="4Fe-4S ferredoxin-type" evidence="8">
    <location>
        <begin position="52"/>
        <end position="83"/>
    </location>
</feature>
<reference evidence="9 10" key="1">
    <citation type="submission" date="2024-03" db="EMBL/GenBank/DDBJ databases">
        <title>Human intestinal bacterial collection.</title>
        <authorList>
            <person name="Pauvert C."/>
            <person name="Hitch T.C.A."/>
            <person name="Clavel T."/>
        </authorList>
    </citation>
    <scope>NUCLEOTIDE SEQUENCE [LARGE SCALE GENOMIC DNA]</scope>
    <source>
        <strain evidence="9 10">CLA-SR-H021</strain>
    </source>
</reference>
<dbReference type="Gene3D" id="3.30.70.20">
    <property type="match status" value="2"/>
</dbReference>
<dbReference type="EMBL" id="JBBMFM010000001">
    <property type="protein sequence ID" value="MEQ2423402.1"/>
    <property type="molecule type" value="Genomic_DNA"/>
</dbReference>
<feature type="domain" description="4Fe-4S ferredoxin-type" evidence="8">
    <location>
        <begin position="3"/>
        <end position="33"/>
    </location>
</feature>
<keyword evidence="1" id="KW-0813">Transport</keyword>
<dbReference type="Pfam" id="PF13247">
    <property type="entry name" value="Fer4_11"/>
    <property type="match status" value="1"/>
</dbReference>
<evidence type="ECO:0000256" key="1">
    <source>
        <dbReference type="ARBA" id="ARBA00022448"/>
    </source>
</evidence>
<dbReference type="SUPFAM" id="SSF54862">
    <property type="entry name" value="4Fe-4S ferredoxins"/>
    <property type="match status" value="1"/>
</dbReference>
<evidence type="ECO:0000313" key="9">
    <source>
        <dbReference type="EMBL" id="MEQ2423402.1"/>
    </source>
</evidence>
<evidence type="ECO:0000256" key="7">
    <source>
        <dbReference type="ARBA" id="ARBA00023014"/>
    </source>
</evidence>
<evidence type="ECO:0000256" key="2">
    <source>
        <dbReference type="ARBA" id="ARBA00022485"/>
    </source>
</evidence>
<evidence type="ECO:0000256" key="5">
    <source>
        <dbReference type="ARBA" id="ARBA00022982"/>
    </source>
</evidence>
<organism evidence="9 10">
    <name type="scientific">Enterocloster hominis</name>
    <name type="common">ex Hitch et al. 2024</name>
    <dbReference type="NCBI Taxonomy" id="1917870"/>
    <lineage>
        <taxon>Bacteria</taxon>
        <taxon>Bacillati</taxon>
        <taxon>Bacillota</taxon>
        <taxon>Clostridia</taxon>
        <taxon>Lachnospirales</taxon>
        <taxon>Lachnospiraceae</taxon>
        <taxon>Enterocloster</taxon>
    </lineage>
</organism>
<dbReference type="PROSITE" id="PS00198">
    <property type="entry name" value="4FE4S_FER_1"/>
    <property type="match status" value="1"/>
</dbReference>
<accession>A0ABV1D1G2</accession>
<dbReference type="InterPro" id="IPR017900">
    <property type="entry name" value="4Fe4S_Fe_S_CS"/>
</dbReference>
<keyword evidence="2" id="KW-0004">4Fe-4S</keyword>
<dbReference type="Proteomes" id="UP001454086">
    <property type="component" value="Unassembled WGS sequence"/>
</dbReference>
<name>A0ABV1D1G2_9FIRM</name>
<evidence type="ECO:0000256" key="6">
    <source>
        <dbReference type="ARBA" id="ARBA00023004"/>
    </source>
</evidence>
<dbReference type="PANTHER" id="PTHR43177">
    <property type="entry name" value="PROTEIN NRFC"/>
    <property type="match status" value="1"/>
</dbReference>
<evidence type="ECO:0000313" key="10">
    <source>
        <dbReference type="Proteomes" id="UP001454086"/>
    </source>
</evidence>
<dbReference type="RefSeq" id="WP_008723619.1">
    <property type="nucleotide sequence ID" value="NZ_JBBMFM010000001.1"/>
</dbReference>
<keyword evidence="7" id="KW-0411">Iron-sulfur</keyword>
<feature type="domain" description="4Fe-4S ferredoxin-type" evidence="8">
    <location>
        <begin position="85"/>
        <end position="114"/>
    </location>
</feature>
<keyword evidence="4" id="KW-0677">Repeat</keyword>
<proteinExistence type="predicted"/>
<dbReference type="PROSITE" id="PS51379">
    <property type="entry name" value="4FE4S_FER_2"/>
    <property type="match status" value="3"/>
</dbReference>
<dbReference type="InterPro" id="IPR017896">
    <property type="entry name" value="4Fe4S_Fe-S-bd"/>
</dbReference>
<protein>
    <submittedName>
        <fullName evidence="9">4Fe-4S dicluster domain-containing protein</fullName>
    </submittedName>
</protein>
<keyword evidence="5" id="KW-0249">Electron transport</keyword>
<evidence type="ECO:0000259" key="8">
    <source>
        <dbReference type="PROSITE" id="PS51379"/>
    </source>
</evidence>
<dbReference type="InterPro" id="IPR050954">
    <property type="entry name" value="ET_IronSulfur_Cluster-Binding"/>
</dbReference>
<sequence length="176" mass="19289">MKHVFVFDENRCCACSACMMGCMDQNDIDLAAGESCFRKTYDNEVEMADGSTYCAYLSAACMHCVDAPCIAACPVGCLIKDQETGFTIYDNTNCIGCKSCALACPFGAPRYRPSDGKMIKCDGCNTRVKYGLQPACVRACSFGALTCVPEDEYMENNEKKACNMLLSQLNLKKVKR</sequence>
<dbReference type="PANTHER" id="PTHR43177:SF5">
    <property type="entry name" value="ANAEROBIC DIMETHYL SULFOXIDE REDUCTASE CHAIN B-RELATED"/>
    <property type="match status" value="1"/>
</dbReference>
<evidence type="ECO:0000256" key="4">
    <source>
        <dbReference type="ARBA" id="ARBA00022737"/>
    </source>
</evidence>